<gene>
    <name evidence="1" type="ORF">JJJ17_01145</name>
</gene>
<dbReference type="Proteomes" id="UP000640485">
    <property type="component" value="Unassembled WGS sequence"/>
</dbReference>
<accession>A0A934SB81</accession>
<name>A0A934SB81_9RHOB</name>
<sequence>MRLPYIELAQDGSALFETAFTEKLITIMSWAQFAGDNEPDPQTVTRSPGLVGRYDAFLQSERLLLDLSIHRRISSACAGRLPPFLFASKKRFLECRERTPNR</sequence>
<reference evidence="1" key="1">
    <citation type="submission" date="2021-01" db="EMBL/GenBank/DDBJ databases">
        <title>Paracoccus amoyensis sp. nov., isolated from the surface seawater along the coast of Xiamen Island, China.</title>
        <authorList>
            <person name="Lyu L."/>
        </authorList>
    </citation>
    <scope>NUCLEOTIDE SEQUENCE</scope>
    <source>
        <strain evidence="1">MJ17</strain>
    </source>
</reference>
<keyword evidence="2" id="KW-1185">Reference proteome</keyword>
<proteinExistence type="predicted"/>
<evidence type="ECO:0000313" key="2">
    <source>
        <dbReference type="Proteomes" id="UP000640485"/>
    </source>
</evidence>
<dbReference type="AlphaFoldDB" id="A0A934SB81"/>
<evidence type="ECO:0000313" key="1">
    <source>
        <dbReference type="EMBL" id="MBK4214523.1"/>
    </source>
</evidence>
<dbReference type="RefSeq" id="WP_200683183.1">
    <property type="nucleotide sequence ID" value="NZ_JAEPRQ010000001.1"/>
</dbReference>
<dbReference type="EMBL" id="JAEPRQ010000001">
    <property type="protein sequence ID" value="MBK4214523.1"/>
    <property type="molecule type" value="Genomic_DNA"/>
</dbReference>
<organism evidence="1 2">
    <name type="scientific">Paracoccus caeni</name>
    <dbReference type="NCBI Taxonomy" id="657651"/>
    <lineage>
        <taxon>Bacteria</taxon>
        <taxon>Pseudomonadati</taxon>
        <taxon>Pseudomonadota</taxon>
        <taxon>Alphaproteobacteria</taxon>
        <taxon>Rhodobacterales</taxon>
        <taxon>Paracoccaceae</taxon>
        <taxon>Paracoccus</taxon>
    </lineage>
</organism>
<protein>
    <submittedName>
        <fullName evidence="1">Uncharacterized protein</fullName>
    </submittedName>
</protein>
<comment type="caution">
    <text evidence="1">The sequence shown here is derived from an EMBL/GenBank/DDBJ whole genome shotgun (WGS) entry which is preliminary data.</text>
</comment>